<evidence type="ECO:0000313" key="2">
    <source>
        <dbReference type="Proteomes" id="UP000300879"/>
    </source>
</evidence>
<evidence type="ECO:0000313" key="1">
    <source>
        <dbReference type="EMBL" id="QCT03721.1"/>
    </source>
</evidence>
<reference evidence="1 2" key="1">
    <citation type="submission" date="2019-05" db="EMBL/GenBank/DDBJ databases">
        <authorList>
            <person name="Chen C."/>
        </authorList>
    </citation>
    <scope>NUCLEOTIDE SEQUENCE [LARGE SCALE GENOMIC DNA]</scope>
    <source>
        <strain evidence="1 2">HB172198</strain>
    </source>
</reference>
<protein>
    <submittedName>
        <fullName evidence="1">Uncharacterized protein</fullName>
    </submittedName>
</protein>
<dbReference type="Proteomes" id="UP000300879">
    <property type="component" value="Chromosome"/>
</dbReference>
<dbReference type="KEGG" id="palo:E6C60_3010"/>
<organism evidence="1 2">
    <name type="scientific">Paenibacillus algicola</name>
    <dbReference type="NCBI Taxonomy" id="2565926"/>
    <lineage>
        <taxon>Bacteria</taxon>
        <taxon>Bacillati</taxon>
        <taxon>Bacillota</taxon>
        <taxon>Bacilli</taxon>
        <taxon>Bacillales</taxon>
        <taxon>Paenibacillaceae</taxon>
        <taxon>Paenibacillus</taxon>
    </lineage>
</organism>
<dbReference type="AlphaFoldDB" id="A0A4P8XPW2"/>
<accession>A0A4P8XPW2</accession>
<keyword evidence="2" id="KW-1185">Reference proteome</keyword>
<gene>
    <name evidence="1" type="ORF">E6C60_3010</name>
</gene>
<name>A0A4P8XPW2_9BACL</name>
<proteinExistence type="predicted"/>
<sequence length="70" mass="8330">MYCMIFCSLALLDWYLLRRSSGSPQKKRNVTKMLWFMIPLFGWNAAASQLEWWPNPFDLLNLVLGWTDLM</sequence>
<dbReference type="RefSeq" id="WP_138226552.1">
    <property type="nucleotide sequence ID" value="NZ_CP040396.1"/>
</dbReference>
<dbReference type="EMBL" id="CP040396">
    <property type="protein sequence ID" value="QCT03721.1"/>
    <property type="molecule type" value="Genomic_DNA"/>
</dbReference>